<comment type="caution">
    <text evidence="7">The sequence shown here is derived from an EMBL/GenBank/DDBJ whole genome shotgun (WGS) entry which is preliminary data.</text>
</comment>
<sequence>MVQRTVDHDQRRAEIVRTTWRIIARRGMAGATMRQIAAEAGFANGALKPYFPTKADLLMATYEHVFARTNTRIRELTEDLHGLDALSAVCMEILPLDSVRLDEGRVVIEFWSEATSDPAAREILVRSVGEWKQLMLSWCQEIDPDREWNSRVDALLTFLQGAQVVGVLAPAVNGSSENLKAQLEEQLAALIRD</sequence>
<proteinExistence type="predicted"/>
<dbReference type="Proteomes" id="UP000433493">
    <property type="component" value="Unassembled WGS sequence"/>
</dbReference>
<feature type="domain" description="HTH tetR-type" evidence="6">
    <location>
        <begin position="9"/>
        <end position="69"/>
    </location>
</feature>
<name>A0A7J5BB84_9MICO</name>
<keyword evidence="8" id="KW-1185">Reference proteome</keyword>
<dbReference type="RefSeq" id="WP_158051826.1">
    <property type="nucleotide sequence ID" value="NZ_WBKB01000003.1"/>
</dbReference>
<keyword evidence="1" id="KW-0678">Repressor</keyword>
<dbReference type="InterPro" id="IPR009057">
    <property type="entry name" value="Homeodomain-like_sf"/>
</dbReference>
<dbReference type="Gene3D" id="1.10.357.10">
    <property type="entry name" value="Tetracycline Repressor, domain 2"/>
    <property type="match status" value="1"/>
</dbReference>
<dbReference type="AlphaFoldDB" id="A0A7J5BB84"/>
<evidence type="ECO:0000256" key="5">
    <source>
        <dbReference type="PROSITE-ProRule" id="PRU00335"/>
    </source>
</evidence>
<keyword evidence="2" id="KW-0805">Transcription regulation</keyword>
<dbReference type="InterPro" id="IPR050109">
    <property type="entry name" value="HTH-type_TetR-like_transc_reg"/>
</dbReference>
<keyword evidence="3 5" id="KW-0238">DNA-binding</keyword>
<protein>
    <submittedName>
        <fullName evidence="7">TetR family transcriptional regulator</fullName>
    </submittedName>
</protein>
<dbReference type="PANTHER" id="PTHR30055">
    <property type="entry name" value="HTH-TYPE TRANSCRIPTIONAL REGULATOR RUTR"/>
    <property type="match status" value="1"/>
</dbReference>
<evidence type="ECO:0000313" key="7">
    <source>
        <dbReference type="EMBL" id="KAB1643410.1"/>
    </source>
</evidence>
<dbReference type="SUPFAM" id="SSF48498">
    <property type="entry name" value="Tetracyclin repressor-like, C-terminal domain"/>
    <property type="match status" value="1"/>
</dbReference>
<dbReference type="PANTHER" id="PTHR30055:SF234">
    <property type="entry name" value="HTH-TYPE TRANSCRIPTIONAL REGULATOR BETI"/>
    <property type="match status" value="1"/>
</dbReference>
<dbReference type="SUPFAM" id="SSF46689">
    <property type="entry name" value="Homeodomain-like"/>
    <property type="match status" value="1"/>
</dbReference>
<dbReference type="GO" id="GO:0000976">
    <property type="term" value="F:transcription cis-regulatory region binding"/>
    <property type="evidence" value="ECO:0007669"/>
    <property type="project" value="TreeGrafter"/>
</dbReference>
<dbReference type="GO" id="GO:0003700">
    <property type="term" value="F:DNA-binding transcription factor activity"/>
    <property type="evidence" value="ECO:0007669"/>
    <property type="project" value="TreeGrafter"/>
</dbReference>
<dbReference type="EMBL" id="WBKB01000003">
    <property type="protein sequence ID" value="KAB1643410.1"/>
    <property type="molecule type" value="Genomic_DNA"/>
</dbReference>
<dbReference type="PROSITE" id="PS50977">
    <property type="entry name" value="HTH_TETR_2"/>
    <property type="match status" value="1"/>
</dbReference>
<dbReference type="OrthoDB" id="9816296at2"/>
<evidence type="ECO:0000256" key="3">
    <source>
        <dbReference type="ARBA" id="ARBA00023125"/>
    </source>
</evidence>
<dbReference type="InterPro" id="IPR039538">
    <property type="entry name" value="BetI_C"/>
</dbReference>
<gene>
    <name evidence="7" type="ORF">F8O05_05840</name>
</gene>
<keyword evidence="4" id="KW-0804">Transcription</keyword>
<dbReference type="Pfam" id="PF00440">
    <property type="entry name" value="TetR_N"/>
    <property type="match status" value="1"/>
</dbReference>
<dbReference type="InterPro" id="IPR036271">
    <property type="entry name" value="Tet_transcr_reg_TetR-rel_C_sf"/>
</dbReference>
<evidence type="ECO:0000259" key="6">
    <source>
        <dbReference type="PROSITE" id="PS50977"/>
    </source>
</evidence>
<dbReference type="InterPro" id="IPR001647">
    <property type="entry name" value="HTH_TetR"/>
</dbReference>
<accession>A0A7J5BB84</accession>
<dbReference type="Pfam" id="PF13977">
    <property type="entry name" value="TetR_C_6"/>
    <property type="match status" value="1"/>
</dbReference>
<evidence type="ECO:0000256" key="1">
    <source>
        <dbReference type="ARBA" id="ARBA00022491"/>
    </source>
</evidence>
<evidence type="ECO:0000256" key="2">
    <source>
        <dbReference type="ARBA" id="ARBA00023015"/>
    </source>
</evidence>
<evidence type="ECO:0000313" key="8">
    <source>
        <dbReference type="Proteomes" id="UP000433493"/>
    </source>
</evidence>
<organism evidence="7 8">
    <name type="scientific">Gulosibacter chungangensis</name>
    <dbReference type="NCBI Taxonomy" id="979746"/>
    <lineage>
        <taxon>Bacteria</taxon>
        <taxon>Bacillati</taxon>
        <taxon>Actinomycetota</taxon>
        <taxon>Actinomycetes</taxon>
        <taxon>Micrococcales</taxon>
        <taxon>Microbacteriaceae</taxon>
        <taxon>Gulosibacter</taxon>
    </lineage>
</organism>
<reference evidence="7 8" key="1">
    <citation type="submission" date="2019-09" db="EMBL/GenBank/DDBJ databases">
        <title>Phylogeny of genus Pseudoclavibacter and closely related genus.</title>
        <authorList>
            <person name="Li Y."/>
        </authorList>
    </citation>
    <scope>NUCLEOTIDE SEQUENCE [LARGE SCALE GENOMIC DNA]</scope>
    <source>
        <strain evidence="7 8">KCTC 13959</strain>
    </source>
</reference>
<evidence type="ECO:0000256" key="4">
    <source>
        <dbReference type="ARBA" id="ARBA00023163"/>
    </source>
</evidence>
<feature type="DNA-binding region" description="H-T-H motif" evidence="5">
    <location>
        <begin position="32"/>
        <end position="51"/>
    </location>
</feature>